<feature type="compositionally biased region" description="Polar residues" evidence="1">
    <location>
        <begin position="314"/>
        <end position="324"/>
    </location>
</feature>
<feature type="compositionally biased region" description="Polar residues" evidence="1">
    <location>
        <begin position="197"/>
        <end position="206"/>
    </location>
</feature>
<keyword evidence="2" id="KW-0812">Transmembrane</keyword>
<dbReference type="AlphaFoldDB" id="A0AAD9MWV8"/>
<dbReference type="InterPro" id="IPR001304">
    <property type="entry name" value="C-type_lectin-like"/>
</dbReference>
<evidence type="ECO:0000313" key="5">
    <source>
        <dbReference type="Proteomes" id="UP001208570"/>
    </source>
</evidence>
<dbReference type="InterPro" id="IPR016186">
    <property type="entry name" value="C-type_lectin-like/link_sf"/>
</dbReference>
<evidence type="ECO:0000256" key="2">
    <source>
        <dbReference type="SAM" id="Phobius"/>
    </source>
</evidence>
<dbReference type="SUPFAM" id="SSF56436">
    <property type="entry name" value="C-type lectin-like"/>
    <property type="match status" value="1"/>
</dbReference>
<gene>
    <name evidence="4" type="ORF">LSH36_569g01003</name>
</gene>
<dbReference type="InterPro" id="IPR016187">
    <property type="entry name" value="CTDL_fold"/>
</dbReference>
<dbReference type="Gene3D" id="3.10.100.10">
    <property type="entry name" value="Mannose-Binding Protein A, subunit A"/>
    <property type="match status" value="1"/>
</dbReference>
<feature type="transmembrane region" description="Helical" evidence="2">
    <location>
        <begin position="164"/>
        <end position="189"/>
    </location>
</feature>
<feature type="compositionally biased region" description="Polar residues" evidence="1">
    <location>
        <begin position="266"/>
        <end position="275"/>
    </location>
</feature>
<evidence type="ECO:0000259" key="3">
    <source>
        <dbReference type="PROSITE" id="PS50041"/>
    </source>
</evidence>
<protein>
    <recommendedName>
        <fullName evidence="3">C-type lectin domain-containing protein</fullName>
    </recommendedName>
</protein>
<dbReference type="PROSITE" id="PS50041">
    <property type="entry name" value="C_TYPE_LECTIN_2"/>
    <property type="match status" value="1"/>
</dbReference>
<dbReference type="CDD" id="cd00037">
    <property type="entry name" value="CLECT"/>
    <property type="match status" value="1"/>
</dbReference>
<evidence type="ECO:0000256" key="1">
    <source>
        <dbReference type="SAM" id="MobiDB-lite"/>
    </source>
</evidence>
<keyword evidence="2" id="KW-0472">Membrane</keyword>
<sequence>MAAQLTSILDRDELNFINSIISKQFWSLPYRGYWIGLKREFVCEKGSEPTPTKKCFSKWHWTDNSTIADIYLRQLDSYGYGDCVLIHNIYQLIQIDCNKLDSQFYPTSYICKKVISKVNGNHKPLTSKELWSAISTSPVITTVNVYVKYSTSRQDENTMYPNSIVIPVAVVLAVFVVMVVIAVSLIVVCKKRKASSERQPQSSEPNIYSVPPVTPSAPPLEIGYDNHTEDVRVQVGVPNPEYHREEENVSRNYSNVNTQDGHEYNSIKNTSGYTQNDDRRDDVSTTVLPGSGNKDEYAAVKKSRRYPSEMELQDNPNYETYNSE</sequence>
<feature type="region of interest" description="Disordered" evidence="1">
    <location>
        <begin position="243"/>
        <end position="324"/>
    </location>
</feature>
<comment type="caution">
    <text evidence="4">The sequence shown here is derived from an EMBL/GenBank/DDBJ whole genome shotgun (WGS) entry which is preliminary data.</text>
</comment>
<reference evidence="4" key="1">
    <citation type="journal article" date="2023" name="Mol. Biol. Evol.">
        <title>Third-Generation Sequencing Reveals the Adaptive Role of the Epigenome in Three Deep-Sea Polychaetes.</title>
        <authorList>
            <person name="Perez M."/>
            <person name="Aroh O."/>
            <person name="Sun Y."/>
            <person name="Lan Y."/>
            <person name="Juniper S.K."/>
            <person name="Young C.R."/>
            <person name="Angers B."/>
            <person name="Qian P.Y."/>
        </authorList>
    </citation>
    <scope>NUCLEOTIDE SEQUENCE</scope>
    <source>
        <strain evidence="4">P08H-3</strain>
    </source>
</reference>
<accession>A0AAD9MWV8</accession>
<organism evidence="4 5">
    <name type="scientific">Paralvinella palmiformis</name>
    <dbReference type="NCBI Taxonomy" id="53620"/>
    <lineage>
        <taxon>Eukaryota</taxon>
        <taxon>Metazoa</taxon>
        <taxon>Spiralia</taxon>
        <taxon>Lophotrochozoa</taxon>
        <taxon>Annelida</taxon>
        <taxon>Polychaeta</taxon>
        <taxon>Sedentaria</taxon>
        <taxon>Canalipalpata</taxon>
        <taxon>Terebellida</taxon>
        <taxon>Terebelliformia</taxon>
        <taxon>Alvinellidae</taxon>
        <taxon>Paralvinella</taxon>
    </lineage>
</organism>
<feature type="domain" description="C-type lectin" evidence="3">
    <location>
        <begin position="1"/>
        <end position="99"/>
    </location>
</feature>
<keyword evidence="5" id="KW-1185">Reference proteome</keyword>
<evidence type="ECO:0000313" key="4">
    <source>
        <dbReference type="EMBL" id="KAK2147113.1"/>
    </source>
</evidence>
<proteinExistence type="predicted"/>
<dbReference type="EMBL" id="JAODUP010000569">
    <property type="protein sequence ID" value="KAK2147113.1"/>
    <property type="molecule type" value="Genomic_DNA"/>
</dbReference>
<feature type="region of interest" description="Disordered" evidence="1">
    <location>
        <begin position="195"/>
        <end position="224"/>
    </location>
</feature>
<keyword evidence="2" id="KW-1133">Transmembrane helix</keyword>
<dbReference type="Proteomes" id="UP001208570">
    <property type="component" value="Unassembled WGS sequence"/>
</dbReference>
<name>A0AAD9MWV8_9ANNE</name>
<feature type="compositionally biased region" description="Polar residues" evidence="1">
    <location>
        <begin position="250"/>
        <end position="259"/>
    </location>
</feature>